<feature type="compositionally biased region" description="Low complexity" evidence="1">
    <location>
        <begin position="155"/>
        <end position="179"/>
    </location>
</feature>
<evidence type="ECO:0000256" key="1">
    <source>
        <dbReference type="SAM" id="MobiDB-lite"/>
    </source>
</evidence>
<dbReference type="EMBL" id="BSXW01001083">
    <property type="protein sequence ID" value="GMF33495.1"/>
    <property type="molecule type" value="Genomic_DNA"/>
</dbReference>
<keyword evidence="2" id="KW-1133">Transmembrane helix</keyword>
<keyword evidence="4" id="KW-1185">Reference proteome</keyword>
<feature type="region of interest" description="Disordered" evidence="1">
    <location>
        <begin position="237"/>
        <end position="263"/>
    </location>
</feature>
<protein>
    <submittedName>
        <fullName evidence="3">Unnamed protein product</fullName>
    </submittedName>
</protein>
<feature type="region of interest" description="Disordered" evidence="1">
    <location>
        <begin position="1"/>
        <end position="25"/>
    </location>
</feature>
<evidence type="ECO:0000313" key="3">
    <source>
        <dbReference type="EMBL" id="GMF33495.1"/>
    </source>
</evidence>
<keyword evidence="2" id="KW-0472">Membrane</keyword>
<feature type="compositionally biased region" description="Polar residues" evidence="1">
    <location>
        <begin position="237"/>
        <end position="256"/>
    </location>
</feature>
<name>A0A9W6X8A3_9STRA</name>
<keyword evidence="2" id="KW-0812">Transmembrane</keyword>
<evidence type="ECO:0000313" key="4">
    <source>
        <dbReference type="Proteomes" id="UP001165083"/>
    </source>
</evidence>
<accession>A0A9W6X8A3</accession>
<dbReference type="Proteomes" id="UP001165083">
    <property type="component" value="Unassembled WGS sequence"/>
</dbReference>
<feature type="transmembrane region" description="Helical" evidence="2">
    <location>
        <begin position="182"/>
        <end position="205"/>
    </location>
</feature>
<gene>
    <name evidence="3" type="ORF">Plil01_001426700</name>
</gene>
<comment type="caution">
    <text evidence="3">The sequence shown here is derived from an EMBL/GenBank/DDBJ whole genome shotgun (WGS) entry which is preliminary data.</text>
</comment>
<evidence type="ECO:0000256" key="2">
    <source>
        <dbReference type="SAM" id="Phobius"/>
    </source>
</evidence>
<dbReference type="OrthoDB" id="10672140at2759"/>
<proteinExistence type="predicted"/>
<feature type="region of interest" description="Disordered" evidence="1">
    <location>
        <begin position="152"/>
        <end position="179"/>
    </location>
</feature>
<dbReference type="AlphaFoldDB" id="A0A9W6X8A3"/>
<reference evidence="3" key="1">
    <citation type="submission" date="2023-04" db="EMBL/GenBank/DDBJ databases">
        <title>Phytophthora lilii NBRC 32176.</title>
        <authorList>
            <person name="Ichikawa N."/>
            <person name="Sato H."/>
            <person name="Tonouchi N."/>
        </authorList>
    </citation>
    <scope>NUCLEOTIDE SEQUENCE</scope>
    <source>
        <strain evidence="3">NBRC 32176</strain>
    </source>
</reference>
<sequence>MSSSLPKRRSQDTLTPSPCHDRTGVGFKEDLPAMATMTPSVKLSPPHSRFHPAPTMQSVNLFSDAYCSSPLFMEVTSTSSCSTSECSTTVEGTSTYYYTTTCPSNAFSNGSAKLQYFVDSACSLSLVDPVYISEDLLTSHTCYIGSKYYSNSEESATNGVSSTSSDSNGTTTSSSSSSGSNVGLIAGIAAGCVVLVLLFVGRCCWRRRRNKNKEQHVRIRSPATFEQVITSSPQFQQIPDNSVKNTTGTDTLSSAGGSMISKL</sequence>
<organism evidence="3 4">
    <name type="scientific">Phytophthora lilii</name>
    <dbReference type="NCBI Taxonomy" id="2077276"/>
    <lineage>
        <taxon>Eukaryota</taxon>
        <taxon>Sar</taxon>
        <taxon>Stramenopiles</taxon>
        <taxon>Oomycota</taxon>
        <taxon>Peronosporomycetes</taxon>
        <taxon>Peronosporales</taxon>
        <taxon>Peronosporaceae</taxon>
        <taxon>Phytophthora</taxon>
    </lineage>
</organism>